<dbReference type="InterPro" id="IPR006000">
    <property type="entry name" value="Xylulokinase"/>
</dbReference>
<dbReference type="Proteomes" id="UP001629249">
    <property type="component" value="Unassembled WGS sequence"/>
</dbReference>
<evidence type="ECO:0000256" key="2">
    <source>
        <dbReference type="ARBA" id="ARBA00022679"/>
    </source>
</evidence>
<dbReference type="HAMAP" id="MF_02220">
    <property type="entry name" value="XylB"/>
    <property type="match status" value="1"/>
</dbReference>
<name>A0ABW8ZH93_9BURK</name>
<comment type="catalytic activity">
    <reaction evidence="6 7">
        <text>D-xylulose + ATP = D-xylulose 5-phosphate + ADP + H(+)</text>
        <dbReference type="Rhea" id="RHEA:10964"/>
        <dbReference type="ChEBI" id="CHEBI:15378"/>
        <dbReference type="ChEBI" id="CHEBI:17140"/>
        <dbReference type="ChEBI" id="CHEBI:30616"/>
        <dbReference type="ChEBI" id="CHEBI:57737"/>
        <dbReference type="ChEBI" id="CHEBI:456216"/>
        <dbReference type="EC" id="2.7.1.17"/>
    </reaction>
</comment>
<proteinExistence type="inferred from homology"/>
<protein>
    <recommendedName>
        <fullName evidence="6 7">Xylulose kinase</fullName>
        <shortName evidence="6 7">Xylulokinase</shortName>
        <ecNumber evidence="6 7">2.7.1.17</ecNumber>
    </recommendedName>
</protein>
<organism evidence="10 11">
    <name type="scientific">Paraburkholderia agricolaris</name>
    <dbReference type="NCBI Taxonomy" id="2152888"/>
    <lineage>
        <taxon>Bacteria</taxon>
        <taxon>Pseudomonadati</taxon>
        <taxon>Pseudomonadota</taxon>
        <taxon>Betaproteobacteria</taxon>
        <taxon>Burkholderiales</taxon>
        <taxon>Burkholderiaceae</taxon>
        <taxon>Paraburkholderia</taxon>
    </lineage>
</organism>
<feature type="domain" description="Carbohydrate kinase FGGY C-terminal" evidence="9">
    <location>
        <begin position="262"/>
        <end position="451"/>
    </location>
</feature>
<comment type="caution">
    <text evidence="10">The sequence shown here is derived from an EMBL/GenBank/DDBJ whole genome shotgun (WGS) entry which is preliminary data.</text>
</comment>
<dbReference type="Pfam" id="PF02782">
    <property type="entry name" value="FGGY_C"/>
    <property type="match status" value="1"/>
</dbReference>
<feature type="domain" description="Carbohydrate kinase FGGY N-terminal" evidence="8">
    <location>
        <begin position="10"/>
        <end position="251"/>
    </location>
</feature>
<keyword evidence="11" id="KW-1185">Reference proteome</keyword>
<feature type="active site" description="Proton acceptor" evidence="6">
    <location>
        <position position="244"/>
    </location>
</feature>
<evidence type="ECO:0000256" key="5">
    <source>
        <dbReference type="ARBA" id="ARBA00022840"/>
    </source>
</evidence>
<evidence type="ECO:0000313" key="10">
    <source>
        <dbReference type="EMBL" id="MFL9882141.1"/>
    </source>
</evidence>
<evidence type="ECO:0000256" key="6">
    <source>
        <dbReference type="HAMAP-Rule" id="MF_02220"/>
    </source>
</evidence>
<evidence type="ECO:0000313" key="11">
    <source>
        <dbReference type="Proteomes" id="UP001629249"/>
    </source>
</evidence>
<dbReference type="CDD" id="cd07808">
    <property type="entry name" value="ASKHA_NBD_FGGY_EcXK-like"/>
    <property type="match status" value="1"/>
</dbReference>
<dbReference type="InterPro" id="IPR043129">
    <property type="entry name" value="ATPase_NBD"/>
</dbReference>
<dbReference type="InterPro" id="IPR000577">
    <property type="entry name" value="Carb_kinase_FGGY"/>
</dbReference>
<dbReference type="Pfam" id="PF00370">
    <property type="entry name" value="FGGY_N"/>
    <property type="match status" value="1"/>
</dbReference>
<dbReference type="InterPro" id="IPR018484">
    <property type="entry name" value="FGGY_N"/>
</dbReference>
<evidence type="ECO:0000256" key="7">
    <source>
        <dbReference type="RuleBase" id="RU364073"/>
    </source>
</evidence>
<keyword evidence="5 6" id="KW-0067">ATP-binding</keyword>
<evidence type="ECO:0000259" key="8">
    <source>
        <dbReference type="Pfam" id="PF00370"/>
    </source>
</evidence>
<comment type="function">
    <text evidence="6">Catalyzes the phosphorylation of D-xylulose to D-xylulose 5-phosphate.</text>
</comment>
<dbReference type="InterPro" id="IPR050406">
    <property type="entry name" value="FGGY_Carb_Kinase"/>
</dbReference>
<feature type="binding site" evidence="6">
    <location>
        <begin position="87"/>
        <end position="88"/>
    </location>
    <ligand>
        <name>substrate</name>
    </ligand>
</feature>
<keyword evidence="4 6" id="KW-0418">Kinase</keyword>
<dbReference type="PANTHER" id="PTHR43095:SF6">
    <property type="entry name" value="XYLULOSE KINASE"/>
    <property type="match status" value="1"/>
</dbReference>
<evidence type="ECO:0000256" key="1">
    <source>
        <dbReference type="ARBA" id="ARBA00009156"/>
    </source>
</evidence>
<evidence type="ECO:0000259" key="9">
    <source>
        <dbReference type="Pfam" id="PF02782"/>
    </source>
</evidence>
<keyword evidence="6 7" id="KW-0119">Carbohydrate metabolism</keyword>
<dbReference type="PIRSF" id="PIRSF000538">
    <property type="entry name" value="GlpK"/>
    <property type="match status" value="1"/>
</dbReference>
<comment type="similarity">
    <text evidence="1 6 7">Belongs to the FGGY kinase family.</text>
</comment>
<dbReference type="NCBIfam" id="TIGR01312">
    <property type="entry name" value="XylB"/>
    <property type="match status" value="1"/>
</dbReference>
<reference evidence="10 11" key="1">
    <citation type="journal article" date="2024" name="Chem. Sci.">
        <title>Discovery of megapolipeptins by genome mining of a Burkholderiales bacteria collection.</title>
        <authorList>
            <person name="Paulo B.S."/>
            <person name="Recchia M.J.J."/>
            <person name="Lee S."/>
            <person name="Fergusson C.H."/>
            <person name="Romanowski S.B."/>
            <person name="Hernandez A."/>
            <person name="Krull N."/>
            <person name="Liu D.Y."/>
            <person name="Cavanagh H."/>
            <person name="Bos A."/>
            <person name="Gray C.A."/>
            <person name="Murphy B.T."/>
            <person name="Linington R.G."/>
            <person name="Eustaquio A.S."/>
        </authorList>
    </citation>
    <scope>NUCLEOTIDE SEQUENCE [LARGE SCALE GENOMIC DNA]</scope>
    <source>
        <strain evidence="10 11">RL16-012-BIC-B</strain>
    </source>
</reference>
<keyword evidence="6 7" id="KW-0859">Xylose metabolism</keyword>
<dbReference type="SUPFAM" id="SSF53067">
    <property type="entry name" value="Actin-like ATPase domain"/>
    <property type="match status" value="2"/>
</dbReference>
<keyword evidence="3 6" id="KW-0547">Nucleotide-binding</keyword>
<feature type="site" description="Important for activity" evidence="6">
    <location>
        <position position="14"/>
    </location>
</feature>
<dbReference type="GO" id="GO:0004856">
    <property type="term" value="F:D-xylulokinase activity"/>
    <property type="evidence" value="ECO:0007669"/>
    <property type="project" value="UniProtKB-EC"/>
</dbReference>
<keyword evidence="2 6" id="KW-0808">Transferase</keyword>
<accession>A0ABW8ZH93</accession>
<evidence type="ECO:0000256" key="4">
    <source>
        <dbReference type="ARBA" id="ARBA00022777"/>
    </source>
</evidence>
<dbReference type="InterPro" id="IPR018485">
    <property type="entry name" value="FGGY_C"/>
</dbReference>
<dbReference type="PANTHER" id="PTHR43095">
    <property type="entry name" value="SUGAR KINASE"/>
    <property type="match status" value="1"/>
</dbReference>
<gene>
    <name evidence="6 7 10" type="primary">xylB</name>
    <name evidence="10" type="ORF">PQR66_03850</name>
</gene>
<dbReference type="RefSeq" id="WP_408339379.1">
    <property type="nucleotide sequence ID" value="NZ_JAQQFN010000002.1"/>
</dbReference>
<sequence length="499" mass="52376">MNKLISNPVSLGIDLGTSDLKALMLDEGGTILDAVSAPIASSHPRPGWSEQDPEHWWQACMTALGVLRRNQPGAFERICCIGLSGQMHGAVLVNARNVCLRPAILWNDGRSAPEAASLAERFAAHLDVIGSAPMAGLTAPKLLWLKHHEPQVHAAIDCVLSPKDYLRLKLTGERLTDMSDAAGTLWLDVRGRSWFEPMIEATGLQPRQLPRLVEGSSAGARVLPAVASQLGLSSGVVVAGGAGDNPASSIGIGASIPGRSFVTLGTSAAVVSTVDKPLSRIANGVHGYCHALPGAWYAMGAILAGASCLKWASKLLASGREADLLACVAEHIPVDGAIPMEAPVFLPYLAGERTPHNDPRLRGGFMGLALDTSVASLGYAVLEGVAFGLRDALNAIETSGVTVADCSLVGGGARSEYWAQLLADVLGRELHTLNGSELAAGIGAARLGFAAYGCDPAVLDRALPVKATFSPRISRFDALQERYLQFRGLFPAARSLTRK</sequence>
<evidence type="ECO:0000256" key="3">
    <source>
        <dbReference type="ARBA" id="ARBA00022741"/>
    </source>
</evidence>
<dbReference type="EMBL" id="JAQQFN010000002">
    <property type="protein sequence ID" value="MFL9882141.1"/>
    <property type="molecule type" value="Genomic_DNA"/>
</dbReference>
<dbReference type="Gene3D" id="3.30.420.40">
    <property type="match status" value="2"/>
</dbReference>
<dbReference type="EC" id="2.7.1.17" evidence="6 7"/>